<dbReference type="EMBL" id="SFBL01000229">
    <property type="protein sequence ID" value="TRU20006.1"/>
    <property type="molecule type" value="Genomic_DNA"/>
</dbReference>
<dbReference type="AlphaFoldDB" id="A0A552DCQ1"/>
<reference evidence="2 3" key="1">
    <citation type="submission" date="2019-01" db="EMBL/GenBank/DDBJ databases">
        <title>Coherence of Microcystis species and biogeography revealed through population genomics.</title>
        <authorList>
            <person name="Perez-Carrascal O.M."/>
            <person name="Terrat Y."/>
            <person name="Giani A."/>
            <person name="Fortin N."/>
            <person name="Tromas N."/>
            <person name="Shapiro B.J."/>
        </authorList>
    </citation>
    <scope>NUCLEOTIDE SEQUENCE [LARGE SCALE GENOMIC DNA]</scope>
    <source>
        <strain evidence="2">Ma_SC_T_19800800_S464</strain>
    </source>
</reference>
<evidence type="ECO:0000313" key="3">
    <source>
        <dbReference type="Proteomes" id="UP000319313"/>
    </source>
</evidence>
<comment type="caution">
    <text evidence="2">The sequence shown here is derived from an EMBL/GenBank/DDBJ whole genome shotgun (WGS) entry which is preliminary data.</text>
</comment>
<keyword evidence="1" id="KW-1277">Toxin-antitoxin system</keyword>
<dbReference type="Pfam" id="PF05016">
    <property type="entry name" value="ParE_toxin"/>
    <property type="match status" value="1"/>
</dbReference>
<protein>
    <submittedName>
        <fullName evidence="2">Type II toxin-antitoxin system RelE/ParE family toxin</fullName>
    </submittedName>
</protein>
<sequence>MEYQIQLIPLALSFLSKITDKRIQQEIRKRIEKLKIGPDKQGKALSGKLKGYRSVRAVGQRYRIIYRVEEAQIIVIVIGVGIRKQGDKKDIYALLEKLINNE</sequence>
<name>A0A552DCQ1_MICAE</name>
<dbReference type="Gene3D" id="3.30.2310.20">
    <property type="entry name" value="RelE-like"/>
    <property type="match status" value="1"/>
</dbReference>
<evidence type="ECO:0000313" key="2">
    <source>
        <dbReference type="EMBL" id="TRU20006.1"/>
    </source>
</evidence>
<organism evidence="2 3">
    <name type="scientific">Microcystis aeruginosa Ma_SC_T_19800800_S464</name>
    <dbReference type="NCBI Taxonomy" id="2486257"/>
    <lineage>
        <taxon>Bacteria</taxon>
        <taxon>Bacillati</taxon>
        <taxon>Cyanobacteriota</taxon>
        <taxon>Cyanophyceae</taxon>
        <taxon>Oscillatoriophycideae</taxon>
        <taxon>Chroococcales</taxon>
        <taxon>Microcystaceae</taxon>
        <taxon>Microcystis</taxon>
    </lineage>
</organism>
<proteinExistence type="predicted"/>
<accession>A0A552DCQ1</accession>
<evidence type="ECO:0000256" key="1">
    <source>
        <dbReference type="ARBA" id="ARBA00022649"/>
    </source>
</evidence>
<dbReference type="InterPro" id="IPR035093">
    <property type="entry name" value="RelE/ParE_toxin_dom_sf"/>
</dbReference>
<gene>
    <name evidence="2" type="ORF">EWV81_22900</name>
</gene>
<dbReference type="Proteomes" id="UP000319313">
    <property type="component" value="Unassembled WGS sequence"/>
</dbReference>
<dbReference type="InterPro" id="IPR007712">
    <property type="entry name" value="RelE/ParE_toxin"/>
</dbReference>
<dbReference type="SUPFAM" id="SSF143011">
    <property type="entry name" value="RelE-like"/>
    <property type="match status" value="1"/>
</dbReference>